<dbReference type="Pfam" id="PF21864">
    <property type="entry name" value="MORF_dom"/>
    <property type="match status" value="1"/>
</dbReference>
<feature type="region of interest" description="Disordered" evidence="2">
    <location>
        <begin position="189"/>
        <end position="273"/>
    </location>
</feature>
<keyword evidence="1" id="KW-0809">Transit peptide</keyword>
<feature type="compositionally biased region" description="Polar residues" evidence="2">
    <location>
        <begin position="245"/>
        <end position="255"/>
    </location>
</feature>
<dbReference type="InterPro" id="IPR039206">
    <property type="entry name" value="MORF/ORRM1/DAG-like"/>
</dbReference>
<feature type="domain" description="MORF/ORRM1/DAG-like MORF" evidence="3">
    <location>
        <begin position="70"/>
        <end position="163"/>
    </location>
</feature>
<feature type="region of interest" description="Disordered" evidence="2">
    <location>
        <begin position="14"/>
        <end position="58"/>
    </location>
</feature>
<dbReference type="GO" id="GO:0016554">
    <property type="term" value="P:cytidine to uridine editing"/>
    <property type="evidence" value="ECO:0007669"/>
    <property type="project" value="InterPro"/>
</dbReference>
<feature type="compositionally biased region" description="Polar residues" evidence="2">
    <location>
        <begin position="224"/>
        <end position="234"/>
    </location>
</feature>
<evidence type="ECO:0000313" key="4">
    <source>
        <dbReference type="EMBL" id="GAA0160554.1"/>
    </source>
</evidence>
<evidence type="ECO:0000256" key="1">
    <source>
        <dbReference type="ARBA" id="ARBA00022946"/>
    </source>
</evidence>
<dbReference type="GO" id="GO:0080156">
    <property type="term" value="P:mitochondrial mRNA modification"/>
    <property type="evidence" value="ECO:0007669"/>
    <property type="project" value="TreeGrafter"/>
</dbReference>
<evidence type="ECO:0000313" key="5">
    <source>
        <dbReference type="Proteomes" id="UP001454036"/>
    </source>
</evidence>
<reference evidence="4 5" key="1">
    <citation type="submission" date="2024-01" db="EMBL/GenBank/DDBJ databases">
        <title>The complete chloroplast genome sequence of Lithospermum erythrorhizon: insights into the phylogenetic relationship among Boraginaceae species and the maternal lineages of purple gromwells.</title>
        <authorList>
            <person name="Okada T."/>
            <person name="Watanabe K."/>
        </authorList>
    </citation>
    <scope>NUCLEOTIDE SEQUENCE [LARGE SCALE GENOMIC DNA]</scope>
</reference>
<comment type="caution">
    <text evidence="4">The sequence shown here is derived from an EMBL/GenBank/DDBJ whole genome shotgun (WGS) entry which is preliminary data.</text>
</comment>
<sequence>MFLSASRLRRATSLFHHHHPTIPPLTPTPSRLSTSTNTSTSPPSQSSSNNTNNETNEISPNSVLFEGCDFNHWLIVVDFTKHPIKPSSQEMLKVYENTATKIFGSLEEAKKKIYACSTTAYTGFQVECSVKTSEKFKDLHGVTYVLPDSYIDAVSKEYGGDKYIDGQIFPRPPAFKYGRLVARTDLKNHPCVGTQTEGEHRNLGPPGTRPSPQNFDSPPPSHQPPQKNYGQASRAQRYYGPPQNFPQQNYGSHSRQIYGPPRGGVNSQGSRRD</sequence>
<feature type="compositionally biased region" description="Low complexity" evidence="2">
    <location>
        <begin position="28"/>
        <end position="58"/>
    </location>
</feature>
<dbReference type="AlphaFoldDB" id="A0AAV3Q9R2"/>
<dbReference type="Proteomes" id="UP001454036">
    <property type="component" value="Unassembled WGS sequence"/>
</dbReference>
<dbReference type="PANTHER" id="PTHR31346:SF5">
    <property type="entry name" value="MULTIPLE ORGANELLAR RNA EDITING FACTOR 1, MITOCHONDRIAL"/>
    <property type="match status" value="1"/>
</dbReference>
<dbReference type="InterPro" id="IPR054059">
    <property type="entry name" value="MORF/ORRM1/DAG-like_MORF"/>
</dbReference>
<dbReference type="EMBL" id="BAABME010020484">
    <property type="protein sequence ID" value="GAA0160554.1"/>
    <property type="molecule type" value="Genomic_DNA"/>
</dbReference>
<organism evidence="4 5">
    <name type="scientific">Lithospermum erythrorhizon</name>
    <name type="common">Purple gromwell</name>
    <name type="synonym">Lithospermum officinale var. erythrorhizon</name>
    <dbReference type="NCBI Taxonomy" id="34254"/>
    <lineage>
        <taxon>Eukaryota</taxon>
        <taxon>Viridiplantae</taxon>
        <taxon>Streptophyta</taxon>
        <taxon>Embryophyta</taxon>
        <taxon>Tracheophyta</taxon>
        <taxon>Spermatophyta</taxon>
        <taxon>Magnoliopsida</taxon>
        <taxon>eudicotyledons</taxon>
        <taxon>Gunneridae</taxon>
        <taxon>Pentapetalae</taxon>
        <taxon>asterids</taxon>
        <taxon>lamiids</taxon>
        <taxon>Boraginales</taxon>
        <taxon>Boraginaceae</taxon>
        <taxon>Boraginoideae</taxon>
        <taxon>Lithospermeae</taxon>
        <taxon>Lithospermum</taxon>
    </lineage>
</organism>
<name>A0AAV3Q9R2_LITER</name>
<evidence type="ECO:0000259" key="3">
    <source>
        <dbReference type="Pfam" id="PF21864"/>
    </source>
</evidence>
<keyword evidence="5" id="KW-1185">Reference proteome</keyword>
<protein>
    <recommendedName>
        <fullName evidence="3">MORF/ORRM1/DAG-like MORF domain-containing protein</fullName>
    </recommendedName>
</protein>
<accession>A0AAV3Q9R2</accession>
<gene>
    <name evidence="4" type="ORF">LIER_39058</name>
</gene>
<dbReference type="PANTHER" id="PTHR31346">
    <property type="entry name" value="MULTIPLE ORGANELLAR RNA EDITING FACTOR 2, CHLOROPLASTIC-RELATED-RELATED"/>
    <property type="match status" value="1"/>
</dbReference>
<evidence type="ECO:0000256" key="2">
    <source>
        <dbReference type="SAM" id="MobiDB-lite"/>
    </source>
</evidence>
<proteinExistence type="predicted"/>
<dbReference type="GO" id="GO:0005739">
    <property type="term" value="C:mitochondrion"/>
    <property type="evidence" value="ECO:0007669"/>
    <property type="project" value="TreeGrafter"/>
</dbReference>